<feature type="chain" id="PRO_5002731352" evidence="1">
    <location>
        <begin position="22"/>
        <end position="406"/>
    </location>
</feature>
<evidence type="ECO:0000313" key="2">
    <source>
        <dbReference type="EMBL" id="ABW66294.1"/>
    </source>
</evidence>
<feature type="signal peptide" evidence="1">
    <location>
        <begin position="1"/>
        <end position="21"/>
    </location>
</feature>
<dbReference type="HOGENOM" id="CLU_841273_0_0_7"/>
<dbReference type="EMBL" id="CP000859">
    <property type="protein sequence ID" value="ABW66294.1"/>
    <property type="molecule type" value="Genomic_DNA"/>
</dbReference>
<accession>A8ZTN0</accession>
<name>A8ZTN0_DESOH</name>
<sequence>MELRRKIFWPVILLFLLCCVAACNRPDATEKDGHEPVRQAVTMAANHLADQVTKNGQFVYQNNLNPKVRVAPGYNILRHAGTIYAMAMYDAAWPDKRVRAAMVKAGRYLQKEAVSPVPGKKNMSAVWSLPEVNKTGAPVQAKLGGTGLGLVALLSIEAVSPGFTPMARLGDLGRFILYMQKPEGNFYSKYIPGSGGPDDSWTSLYYPGEAAFGLVMLYEKDPDPAWLDGAVRALTFLADSRRGAVSVPEDHWALIATERLLALSEPAAVPEGTKDLLTSHAIQICTRMVDRYENSRKPGRKFASALSTTQVACTLEGLQAALALLPPDHLLRPRMRTVIEEGITFLIDAQVADGPHRGAIPRMAGGSGAPLTGAGGPKATEIRIDYTQHALSALVRYAQREVAGTQ</sequence>
<dbReference type="KEGG" id="dol:Dole_0484"/>
<organism evidence="2 3">
    <name type="scientific">Desulfosudis oleivorans (strain DSM 6200 / JCM 39069 / Hxd3)</name>
    <name type="common">Desulfococcus oleovorans</name>
    <dbReference type="NCBI Taxonomy" id="96561"/>
    <lineage>
        <taxon>Bacteria</taxon>
        <taxon>Pseudomonadati</taxon>
        <taxon>Thermodesulfobacteriota</taxon>
        <taxon>Desulfobacteria</taxon>
        <taxon>Desulfobacterales</taxon>
        <taxon>Desulfosudaceae</taxon>
        <taxon>Desulfosudis</taxon>
    </lineage>
</organism>
<dbReference type="OrthoDB" id="5485052at2"/>
<gene>
    <name evidence="2" type="ordered locus">Dole_0484</name>
</gene>
<reference evidence="2 3" key="1">
    <citation type="submission" date="2007-10" db="EMBL/GenBank/DDBJ databases">
        <title>Complete sequence of Desulfococcus oleovorans Hxd3.</title>
        <authorList>
            <consortium name="US DOE Joint Genome Institute"/>
            <person name="Copeland A."/>
            <person name="Lucas S."/>
            <person name="Lapidus A."/>
            <person name="Barry K."/>
            <person name="Glavina del Rio T."/>
            <person name="Dalin E."/>
            <person name="Tice H."/>
            <person name="Pitluck S."/>
            <person name="Kiss H."/>
            <person name="Brettin T."/>
            <person name="Bruce D."/>
            <person name="Detter J.C."/>
            <person name="Han C."/>
            <person name="Schmutz J."/>
            <person name="Larimer F."/>
            <person name="Land M."/>
            <person name="Hauser L."/>
            <person name="Kyrpides N."/>
            <person name="Kim E."/>
            <person name="Wawrik B."/>
            <person name="Richardson P."/>
        </authorList>
    </citation>
    <scope>NUCLEOTIDE SEQUENCE [LARGE SCALE GENOMIC DNA]</scope>
    <source>
        <strain evidence="3">DSM 6200 / JCM 39069 / Hxd3</strain>
    </source>
</reference>
<dbReference type="eggNOG" id="COG1331">
    <property type="taxonomic scope" value="Bacteria"/>
</dbReference>
<dbReference type="InterPro" id="IPR008930">
    <property type="entry name" value="Terpenoid_cyclase/PrenylTrfase"/>
</dbReference>
<keyword evidence="3" id="KW-1185">Reference proteome</keyword>
<keyword evidence="1" id="KW-0732">Signal</keyword>
<protein>
    <submittedName>
        <fullName evidence="2">Uncharacterized protein</fullName>
    </submittedName>
</protein>
<evidence type="ECO:0000256" key="1">
    <source>
        <dbReference type="SAM" id="SignalP"/>
    </source>
</evidence>
<proteinExistence type="predicted"/>
<dbReference type="Proteomes" id="UP000008561">
    <property type="component" value="Chromosome"/>
</dbReference>
<dbReference type="AlphaFoldDB" id="A8ZTN0"/>
<dbReference type="SUPFAM" id="SSF48239">
    <property type="entry name" value="Terpenoid cyclases/Protein prenyltransferases"/>
    <property type="match status" value="1"/>
</dbReference>
<dbReference type="STRING" id="96561.Dole_0484"/>
<dbReference type="RefSeq" id="WP_012173913.1">
    <property type="nucleotide sequence ID" value="NC_009943.1"/>
</dbReference>
<evidence type="ECO:0000313" key="3">
    <source>
        <dbReference type="Proteomes" id="UP000008561"/>
    </source>
</evidence>